<protein>
    <recommendedName>
        <fullName evidence="2">histidine kinase</fullName>
        <ecNumber evidence="2">2.7.13.3</ecNumber>
    </recommendedName>
</protein>
<dbReference type="EC" id="2.7.13.3" evidence="2"/>
<proteinExistence type="predicted"/>
<dbReference type="EMBL" id="QPIW01000024">
    <property type="protein sequence ID" value="RDB03703.1"/>
    <property type="molecule type" value="Genomic_DNA"/>
</dbReference>
<keyword evidence="14" id="KW-1185">Reference proteome</keyword>
<dbReference type="CDD" id="cd16917">
    <property type="entry name" value="HATPase_UhpB-NarQ-NarX-like"/>
    <property type="match status" value="1"/>
</dbReference>
<reference evidence="13 14" key="1">
    <citation type="submission" date="2018-07" db="EMBL/GenBank/DDBJ databases">
        <title>Genome analysis of Runella aurantiaca.</title>
        <authorList>
            <person name="Yang X."/>
        </authorList>
    </citation>
    <scope>NUCLEOTIDE SEQUENCE [LARGE SCALE GENOMIC DNA]</scope>
    <source>
        <strain evidence="13 14">YX9</strain>
    </source>
</reference>
<dbReference type="OrthoDB" id="909021at2"/>
<evidence type="ECO:0000256" key="1">
    <source>
        <dbReference type="ARBA" id="ARBA00000085"/>
    </source>
</evidence>
<evidence type="ECO:0000256" key="4">
    <source>
        <dbReference type="ARBA" id="ARBA00022679"/>
    </source>
</evidence>
<dbReference type="SUPFAM" id="SSF55874">
    <property type="entry name" value="ATPase domain of HSP90 chaperone/DNA topoisomerase II/histidine kinase"/>
    <property type="match status" value="1"/>
</dbReference>
<sequence>MKKLLTLLFLTSIHLSSWAQSEVFRIDSIPTQGILLDKGWKWHAGDNPDFAKPDFDDSQWESIDPTKDIMALDQIRKPPVVWFRLPLALHDSTLYQMLSLVVKQTGATAFYLNGRLLGKFGNISPAKANTIGYDPMGQAIAFPLELNKSNVLAVRFAFPDIFLVKNFYAPNYCLKLIVCPTKDSHIIGEHINRLSNRAYYSAMFKAGIFFLFTILHLGFFLFSKKQKANLHFGLYAFLAFLIFFVETLASTFVFEVNLRNQIAIIIYFIHPFVELFIFIALYYFLGLTKGYYFKLTVIVCFLSIPFMFRPYFGGQIVGILAPSLLLSIGLPIICFKAHKNGIQGAYGIFIASIIFLILYTTYTLMREFQINLPYQFLWNELTFSTATLAVPAAISYYLMVDFTNSKKQLQNNFYKFQQLAKEKEASLLKQNAELQAALLQGQTIERKRVAADLHDSLGSTMSSLIYTVNAIDTNNLDNEEKNVYLHLKQMLDTAYNEIRLLSHNLLPEEFEKQGLAEALRHFVRKINQTKAIQFDLSIDPQLGRLSPKTEFELYSICLELINNILKHAHATQASIGLVRKQNQVKLTIADNGRGFFDNDSDGKGMKNVKARVESLNGTWHTKNTEGNGVCNEIAVLV</sequence>
<organism evidence="13 14">
    <name type="scientific">Runella aurantiaca</name>
    <dbReference type="NCBI Taxonomy" id="2282308"/>
    <lineage>
        <taxon>Bacteria</taxon>
        <taxon>Pseudomonadati</taxon>
        <taxon>Bacteroidota</taxon>
        <taxon>Cytophagia</taxon>
        <taxon>Cytophagales</taxon>
        <taxon>Spirosomataceae</taxon>
        <taxon>Runella</taxon>
    </lineage>
</organism>
<keyword evidence="6" id="KW-0418">Kinase</keyword>
<keyword evidence="9" id="KW-0812">Transmembrane</keyword>
<dbReference type="Proteomes" id="UP000253141">
    <property type="component" value="Unassembled WGS sequence"/>
</dbReference>
<dbReference type="GO" id="GO:0000155">
    <property type="term" value="F:phosphorelay sensor kinase activity"/>
    <property type="evidence" value="ECO:0007669"/>
    <property type="project" value="InterPro"/>
</dbReference>
<evidence type="ECO:0000256" key="5">
    <source>
        <dbReference type="ARBA" id="ARBA00022741"/>
    </source>
</evidence>
<feature type="transmembrane region" description="Helical" evidence="9">
    <location>
        <begin position="262"/>
        <end position="284"/>
    </location>
</feature>
<dbReference type="GO" id="GO:0046983">
    <property type="term" value="F:protein dimerization activity"/>
    <property type="evidence" value="ECO:0007669"/>
    <property type="project" value="InterPro"/>
</dbReference>
<dbReference type="Gene3D" id="1.20.5.1930">
    <property type="match status" value="1"/>
</dbReference>
<evidence type="ECO:0000259" key="11">
    <source>
        <dbReference type="Pfam" id="PF02518"/>
    </source>
</evidence>
<gene>
    <name evidence="13" type="ORF">DVG78_22605</name>
</gene>
<evidence type="ECO:0000256" key="2">
    <source>
        <dbReference type="ARBA" id="ARBA00012438"/>
    </source>
</evidence>
<dbReference type="Pfam" id="PF07730">
    <property type="entry name" value="HisKA_3"/>
    <property type="match status" value="1"/>
</dbReference>
<feature type="domain" description="Histidine kinase/HSP90-like ATPase" evidence="11">
    <location>
        <begin position="552"/>
        <end position="630"/>
    </location>
</feature>
<feature type="transmembrane region" description="Helical" evidence="9">
    <location>
        <begin position="199"/>
        <end position="222"/>
    </location>
</feature>
<comment type="catalytic activity">
    <reaction evidence="1">
        <text>ATP + protein L-histidine = ADP + protein N-phospho-L-histidine.</text>
        <dbReference type="EC" id="2.7.13.3"/>
    </reaction>
</comment>
<dbReference type="AlphaFoldDB" id="A0A369I850"/>
<feature type="signal peptide" evidence="10">
    <location>
        <begin position="1"/>
        <end position="19"/>
    </location>
</feature>
<evidence type="ECO:0000256" key="10">
    <source>
        <dbReference type="SAM" id="SignalP"/>
    </source>
</evidence>
<evidence type="ECO:0000313" key="13">
    <source>
        <dbReference type="EMBL" id="RDB03703.1"/>
    </source>
</evidence>
<feature type="chain" id="PRO_5016818187" description="histidine kinase" evidence="10">
    <location>
        <begin position="20"/>
        <end position="637"/>
    </location>
</feature>
<dbReference type="GO" id="GO:0016020">
    <property type="term" value="C:membrane"/>
    <property type="evidence" value="ECO:0007669"/>
    <property type="project" value="InterPro"/>
</dbReference>
<comment type="caution">
    <text evidence="13">The sequence shown here is derived from an EMBL/GenBank/DDBJ whole genome shotgun (WGS) entry which is preliminary data.</text>
</comment>
<dbReference type="InterPro" id="IPR003594">
    <property type="entry name" value="HATPase_dom"/>
</dbReference>
<evidence type="ECO:0000256" key="3">
    <source>
        <dbReference type="ARBA" id="ARBA00022553"/>
    </source>
</evidence>
<keyword evidence="4" id="KW-0808">Transferase</keyword>
<dbReference type="InterPro" id="IPR008979">
    <property type="entry name" value="Galactose-bd-like_sf"/>
</dbReference>
<dbReference type="RefSeq" id="WP_114463303.1">
    <property type="nucleotide sequence ID" value="NZ_QPIW01000024.1"/>
</dbReference>
<keyword evidence="8" id="KW-0902">Two-component regulatory system</keyword>
<keyword evidence="5" id="KW-0547">Nucleotide-binding</keyword>
<dbReference type="PANTHER" id="PTHR24421:SF10">
    <property type="entry name" value="NITRATE_NITRITE SENSOR PROTEIN NARQ"/>
    <property type="match status" value="1"/>
</dbReference>
<evidence type="ECO:0000259" key="12">
    <source>
        <dbReference type="Pfam" id="PF07730"/>
    </source>
</evidence>
<feature type="transmembrane region" description="Helical" evidence="9">
    <location>
        <begin position="291"/>
        <end position="308"/>
    </location>
</feature>
<feature type="transmembrane region" description="Helical" evidence="9">
    <location>
        <begin position="377"/>
        <end position="399"/>
    </location>
</feature>
<evidence type="ECO:0000256" key="9">
    <source>
        <dbReference type="SAM" id="Phobius"/>
    </source>
</evidence>
<feature type="transmembrane region" description="Helical" evidence="9">
    <location>
        <begin position="234"/>
        <end position="256"/>
    </location>
</feature>
<evidence type="ECO:0000256" key="8">
    <source>
        <dbReference type="ARBA" id="ARBA00023012"/>
    </source>
</evidence>
<keyword evidence="3" id="KW-0597">Phosphoprotein</keyword>
<name>A0A369I850_9BACT</name>
<dbReference type="Pfam" id="PF02518">
    <property type="entry name" value="HATPase_c"/>
    <property type="match status" value="1"/>
</dbReference>
<dbReference type="InterPro" id="IPR036890">
    <property type="entry name" value="HATPase_C_sf"/>
</dbReference>
<dbReference type="GO" id="GO:0005524">
    <property type="term" value="F:ATP binding"/>
    <property type="evidence" value="ECO:0007669"/>
    <property type="project" value="UniProtKB-KW"/>
</dbReference>
<dbReference type="SUPFAM" id="SSF49785">
    <property type="entry name" value="Galactose-binding domain-like"/>
    <property type="match status" value="1"/>
</dbReference>
<keyword evidence="9" id="KW-0472">Membrane</keyword>
<dbReference type="InterPro" id="IPR011712">
    <property type="entry name" value="Sig_transdc_His_kin_sub3_dim/P"/>
</dbReference>
<evidence type="ECO:0000313" key="14">
    <source>
        <dbReference type="Proteomes" id="UP000253141"/>
    </source>
</evidence>
<keyword evidence="10" id="KW-0732">Signal</keyword>
<dbReference type="PANTHER" id="PTHR24421">
    <property type="entry name" value="NITRATE/NITRITE SENSOR PROTEIN NARX-RELATED"/>
    <property type="match status" value="1"/>
</dbReference>
<accession>A0A369I850</accession>
<dbReference type="Gene3D" id="3.30.565.10">
    <property type="entry name" value="Histidine kinase-like ATPase, C-terminal domain"/>
    <property type="match status" value="1"/>
</dbReference>
<feature type="transmembrane region" description="Helical" evidence="9">
    <location>
        <begin position="345"/>
        <end position="365"/>
    </location>
</feature>
<evidence type="ECO:0000256" key="7">
    <source>
        <dbReference type="ARBA" id="ARBA00022840"/>
    </source>
</evidence>
<feature type="transmembrane region" description="Helical" evidence="9">
    <location>
        <begin position="314"/>
        <end position="333"/>
    </location>
</feature>
<dbReference type="Gene3D" id="2.60.120.260">
    <property type="entry name" value="Galactose-binding domain-like"/>
    <property type="match status" value="1"/>
</dbReference>
<feature type="domain" description="Signal transduction histidine kinase subgroup 3 dimerisation and phosphoacceptor" evidence="12">
    <location>
        <begin position="445"/>
        <end position="508"/>
    </location>
</feature>
<dbReference type="InterPro" id="IPR050482">
    <property type="entry name" value="Sensor_HK_TwoCompSys"/>
</dbReference>
<keyword evidence="9" id="KW-1133">Transmembrane helix</keyword>
<evidence type="ECO:0000256" key="6">
    <source>
        <dbReference type="ARBA" id="ARBA00022777"/>
    </source>
</evidence>
<keyword evidence="7" id="KW-0067">ATP-binding</keyword>